<dbReference type="Proteomes" id="UP001211907">
    <property type="component" value="Unassembled WGS sequence"/>
</dbReference>
<reference evidence="1" key="1">
    <citation type="submission" date="2020-05" db="EMBL/GenBank/DDBJ databases">
        <title>Phylogenomic resolution of chytrid fungi.</title>
        <authorList>
            <person name="Stajich J.E."/>
            <person name="Amses K."/>
            <person name="Simmons R."/>
            <person name="Seto K."/>
            <person name="Myers J."/>
            <person name="Bonds A."/>
            <person name="Quandt C.A."/>
            <person name="Barry K."/>
            <person name="Liu P."/>
            <person name="Grigoriev I."/>
            <person name="Longcore J.E."/>
            <person name="James T.Y."/>
        </authorList>
    </citation>
    <scope>NUCLEOTIDE SEQUENCE</scope>
    <source>
        <strain evidence="1">JEL0513</strain>
    </source>
</reference>
<organism evidence="1 2">
    <name type="scientific">Physocladia obscura</name>
    <dbReference type="NCBI Taxonomy" id="109957"/>
    <lineage>
        <taxon>Eukaryota</taxon>
        <taxon>Fungi</taxon>
        <taxon>Fungi incertae sedis</taxon>
        <taxon>Chytridiomycota</taxon>
        <taxon>Chytridiomycota incertae sedis</taxon>
        <taxon>Chytridiomycetes</taxon>
        <taxon>Chytridiales</taxon>
        <taxon>Chytriomycetaceae</taxon>
        <taxon>Physocladia</taxon>
    </lineage>
</organism>
<keyword evidence="2" id="KW-1185">Reference proteome</keyword>
<evidence type="ECO:0000313" key="1">
    <source>
        <dbReference type="EMBL" id="KAJ3081808.1"/>
    </source>
</evidence>
<sequence length="307" mass="34830">MAKCKEINIWSLLDGLGARKFEFALRLFQFRCPFNCFGCIIPEVAIELASGFLSVNILIADFKMETQAVYSLRSKRSTVAKHEAFRNLPYSLPGNPNIPTASSTAVLAKFPPEIVSQVLKHILIDPQALKNVGMSSKQLFGRLLFCDLAFARWHFHHQLDLFADTDGQHNNSGTFWRFLDACRLKNNQVWRSFPFNYQCAIYAEILLVDIDLQLPAPPRTLSYESALSILQKSWSTYHFFNQKHAVAINRLIRETHDFKPTFVAFFYACIHGELEAAKLLYKTGAIIASDNGNIAIFYAACNGYDNV</sequence>
<accession>A0AAD5XAX6</accession>
<gene>
    <name evidence="1" type="ORF">HK100_009811</name>
</gene>
<proteinExistence type="predicted"/>
<dbReference type="AlphaFoldDB" id="A0AAD5XAX6"/>
<dbReference type="EMBL" id="JADGJH010005166">
    <property type="protein sequence ID" value="KAJ3081808.1"/>
    <property type="molecule type" value="Genomic_DNA"/>
</dbReference>
<feature type="non-terminal residue" evidence="1">
    <location>
        <position position="1"/>
    </location>
</feature>
<comment type="caution">
    <text evidence="1">The sequence shown here is derived from an EMBL/GenBank/DDBJ whole genome shotgun (WGS) entry which is preliminary data.</text>
</comment>
<name>A0AAD5XAX6_9FUNG</name>
<evidence type="ECO:0000313" key="2">
    <source>
        <dbReference type="Proteomes" id="UP001211907"/>
    </source>
</evidence>
<protein>
    <submittedName>
        <fullName evidence="1">Uncharacterized protein</fullName>
    </submittedName>
</protein>